<dbReference type="GO" id="GO:0051259">
    <property type="term" value="P:protein complex oligomerization"/>
    <property type="evidence" value="ECO:0007669"/>
    <property type="project" value="InterPro"/>
</dbReference>
<proteinExistence type="predicted"/>
<dbReference type="Pfam" id="PF16452">
    <property type="entry name" value="Phage_CI_C"/>
    <property type="match status" value="1"/>
</dbReference>
<evidence type="ECO:0000313" key="2">
    <source>
        <dbReference type="EMBL" id="SEA89437.1"/>
    </source>
</evidence>
<gene>
    <name evidence="2" type="ORF">SAMN02982996_02802</name>
</gene>
<dbReference type="Proteomes" id="UP000187280">
    <property type="component" value="Unassembled WGS sequence"/>
</dbReference>
<sequence>MFDKASFLRGNLLPTKPACVIEGDSQYIIEQHFPEIYDDTWLVKIEGKASIRILTRIPVKKVRVSGVGVSFNCLIEDINILGRVALTIK</sequence>
<dbReference type="AlphaFoldDB" id="A0A1H4EX64"/>
<dbReference type="EMBL" id="FNQS01000011">
    <property type="protein sequence ID" value="SEA89437.1"/>
    <property type="molecule type" value="Genomic_DNA"/>
</dbReference>
<dbReference type="STRING" id="71657.SAMN02982996_02802"/>
<name>A0A1H4EX64_9GAMM</name>
<reference evidence="2 3" key="1">
    <citation type="submission" date="2016-10" db="EMBL/GenBank/DDBJ databases">
        <authorList>
            <person name="de Groot N.N."/>
        </authorList>
    </citation>
    <scope>NUCLEOTIDE SEQUENCE [LARGE SCALE GENOMIC DNA]</scope>
    <source>
        <strain evidence="2 3">ATCC 29281</strain>
    </source>
</reference>
<protein>
    <submittedName>
        <fullName evidence="2">Bacteriophage CI repressor C-terminal domain-containing protein</fullName>
    </submittedName>
</protein>
<evidence type="ECO:0000313" key="3">
    <source>
        <dbReference type="Proteomes" id="UP000187280"/>
    </source>
</evidence>
<dbReference type="Gene3D" id="2.10.109.10">
    <property type="entry name" value="Umud Fragment, subunit A"/>
    <property type="match status" value="1"/>
</dbReference>
<organism evidence="2 3">
    <name type="scientific">Lonsdalea quercina</name>
    <dbReference type="NCBI Taxonomy" id="71657"/>
    <lineage>
        <taxon>Bacteria</taxon>
        <taxon>Pseudomonadati</taxon>
        <taxon>Pseudomonadota</taxon>
        <taxon>Gammaproteobacteria</taxon>
        <taxon>Enterobacterales</taxon>
        <taxon>Pectobacteriaceae</taxon>
        <taxon>Lonsdalea</taxon>
    </lineage>
</organism>
<accession>A0A1H4EX64</accession>
<keyword evidence="3" id="KW-1185">Reference proteome</keyword>
<feature type="domain" description="Bacteriophage CI repressor C-terminal" evidence="1">
    <location>
        <begin position="15"/>
        <end position="85"/>
    </location>
</feature>
<dbReference type="InterPro" id="IPR032499">
    <property type="entry name" value="Phage_CI_C"/>
</dbReference>
<evidence type="ECO:0000259" key="1">
    <source>
        <dbReference type="Pfam" id="PF16452"/>
    </source>
</evidence>